<evidence type="ECO:0000256" key="1">
    <source>
        <dbReference type="SAM" id="MobiDB-lite"/>
    </source>
</evidence>
<dbReference type="RefSeq" id="WP_377064276.1">
    <property type="nucleotide sequence ID" value="NZ_JBHLWI010000037.1"/>
</dbReference>
<evidence type="ECO:0000313" key="3">
    <source>
        <dbReference type="Proteomes" id="UP001589797"/>
    </source>
</evidence>
<keyword evidence="3" id="KW-1185">Reference proteome</keyword>
<name>A0ABV6FVQ8_9BACT</name>
<feature type="region of interest" description="Disordered" evidence="1">
    <location>
        <begin position="38"/>
        <end position="82"/>
    </location>
</feature>
<sequence length="82" mass="9663">MENQFEHYWEEENRMDPDLNPLLYHTQRDEDIADALFEGIKKKDQSNQAKSQTEKESKKVPGKIWNKPSVKKKKSSKKGQSI</sequence>
<evidence type="ECO:0000313" key="2">
    <source>
        <dbReference type="EMBL" id="MFC0263709.1"/>
    </source>
</evidence>
<gene>
    <name evidence="2" type="ORF">ACFFIP_13535</name>
</gene>
<accession>A0ABV6FVQ8</accession>
<dbReference type="Proteomes" id="UP001589797">
    <property type="component" value="Unassembled WGS sequence"/>
</dbReference>
<feature type="compositionally biased region" description="Basic residues" evidence="1">
    <location>
        <begin position="69"/>
        <end position="82"/>
    </location>
</feature>
<proteinExistence type="predicted"/>
<protein>
    <submittedName>
        <fullName evidence="2">Uncharacterized protein</fullName>
    </submittedName>
</protein>
<dbReference type="EMBL" id="JBHLWI010000037">
    <property type="protein sequence ID" value="MFC0263709.1"/>
    <property type="molecule type" value="Genomic_DNA"/>
</dbReference>
<organism evidence="2 3">
    <name type="scientific">Fontibacter flavus</name>
    <dbReference type="NCBI Taxonomy" id="654838"/>
    <lineage>
        <taxon>Bacteria</taxon>
        <taxon>Pseudomonadati</taxon>
        <taxon>Bacteroidota</taxon>
        <taxon>Cytophagia</taxon>
        <taxon>Cytophagales</taxon>
        <taxon>Cyclobacteriaceae</taxon>
        <taxon>Fontibacter</taxon>
    </lineage>
</organism>
<reference evidence="2 3" key="1">
    <citation type="submission" date="2024-09" db="EMBL/GenBank/DDBJ databases">
        <authorList>
            <person name="Sun Q."/>
            <person name="Mori K."/>
        </authorList>
    </citation>
    <scope>NUCLEOTIDE SEQUENCE [LARGE SCALE GENOMIC DNA]</scope>
    <source>
        <strain evidence="2 3">CCM 7650</strain>
    </source>
</reference>
<comment type="caution">
    <text evidence="2">The sequence shown here is derived from an EMBL/GenBank/DDBJ whole genome shotgun (WGS) entry which is preliminary data.</text>
</comment>